<keyword evidence="25" id="KW-1185">Reference proteome</keyword>
<dbReference type="InterPro" id="IPR049871">
    <property type="entry name" value="BvgS-like_periplasmic2"/>
</dbReference>
<dbReference type="InterPro" id="IPR003661">
    <property type="entry name" value="HisK_dim/P_dom"/>
</dbReference>
<feature type="domain" description="Histidine kinase" evidence="19">
    <location>
        <begin position="717"/>
        <end position="939"/>
    </location>
</feature>
<evidence type="ECO:0000259" key="20">
    <source>
        <dbReference type="PROSITE" id="PS50110"/>
    </source>
</evidence>
<evidence type="ECO:0000259" key="22">
    <source>
        <dbReference type="PROSITE" id="PS50113"/>
    </source>
</evidence>
<dbReference type="Pfam" id="PF01627">
    <property type="entry name" value="Hpt"/>
    <property type="match status" value="1"/>
</dbReference>
<dbReference type="PROSITE" id="PS50113">
    <property type="entry name" value="PAC"/>
    <property type="match status" value="1"/>
</dbReference>
<dbReference type="Gene3D" id="3.30.565.10">
    <property type="entry name" value="Histidine kinase-like ATPase, C-terminal domain"/>
    <property type="match status" value="1"/>
</dbReference>
<evidence type="ECO:0000259" key="21">
    <source>
        <dbReference type="PROSITE" id="PS50112"/>
    </source>
</evidence>
<protein>
    <recommendedName>
        <fullName evidence="3">histidine kinase</fullName>
        <ecNumber evidence="3">2.7.13.3</ecNumber>
    </recommendedName>
</protein>
<dbReference type="PANTHER" id="PTHR43047">
    <property type="entry name" value="TWO-COMPONENT HISTIDINE PROTEIN KINASE"/>
    <property type="match status" value="1"/>
</dbReference>
<dbReference type="Gene3D" id="1.20.120.160">
    <property type="entry name" value="HPT domain"/>
    <property type="match status" value="1"/>
</dbReference>
<dbReference type="Gene3D" id="1.10.287.130">
    <property type="match status" value="1"/>
</dbReference>
<dbReference type="PROSITE" id="PS50110">
    <property type="entry name" value="RESPONSE_REGULATORY"/>
    <property type="match status" value="1"/>
</dbReference>
<dbReference type="SUPFAM" id="SSF47226">
    <property type="entry name" value="Histidine-containing phosphotransfer domain, HPT domain"/>
    <property type="match status" value="1"/>
</dbReference>
<dbReference type="NCBIfam" id="TIGR00229">
    <property type="entry name" value="sensory_box"/>
    <property type="match status" value="1"/>
</dbReference>
<dbReference type="CDD" id="cd00130">
    <property type="entry name" value="PAS"/>
    <property type="match status" value="1"/>
</dbReference>
<dbReference type="CDD" id="cd00082">
    <property type="entry name" value="HisKA"/>
    <property type="match status" value="1"/>
</dbReference>
<keyword evidence="9 18" id="KW-0732">Signal</keyword>
<organism evidence="24 25">
    <name type="scientific">Metapseudomonas boanensis</name>
    <dbReference type="NCBI Taxonomy" id="2822138"/>
    <lineage>
        <taxon>Bacteria</taxon>
        <taxon>Pseudomonadati</taxon>
        <taxon>Pseudomonadota</taxon>
        <taxon>Gammaproteobacteria</taxon>
        <taxon>Pseudomonadales</taxon>
        <taxon>Pseudomonadaceae</taxon>
        <taxon>Metapseudomonas</taxon>
    </lineage>
</organism>
<dbReference type="SUPFAM" id="SSF52172">
    <property type="entry name" value="CheY-like"/>
    <property type="match status" value="1"/>
</dbReference>
<keyword evidence="11" id="KW-0418">Kinase</keyword>
<comment type="catalytic activity">
    <reaction evidence="1">
        <text>ATP + protein L-histidine = ADP + protein N-phospho-L-histidine.</text>
        <dbReference type="EC" id="2.7.13.3"/>
    </reaction>
</comment>
<keyword evidence="7" id="KW-0808">Transferase</keyword>
<dbReference type="InterPro" id="IPR001638">
    <property type="entry name" value="Solute-binding_3/MltF_N"/>
</dbReference>
<dbReference type="InterPro" id="IPR004358">
    <property type="entry name" value="Sig_transdc_His_kin-like_C"/>
</dbReference>
<keyword evidence="14" id="KW-0902">Two-component regulatory system</keyword>
<evidence type="ECO:0000256" key="12">
    <source>
        <dbReference type="ARBA" id="ARBA00022840"/>
    </source>
</evidence>
<keyword evidence="15" id="KW-0472">Membrane</keyword>
<dbReference type="InterPro" id="IPR003594">
    <property type="entry name" value="HATPase_dom"/>
</dbReference>
<dbReference type="Gene3D" id="3.40.50.2300">
    <property type="match status" value="1"/>
</dbReference>
<evidence type="ECO:0000259" key="23">
    <source>
        <dbReference type="PROSITE" id="PS50894"/>
    </source>
</evidence>
<evidence type="ECO:0000256" key="16">
    <source>
        <dbReference type="PROSITE-ProRule" id="PRU00110"/>
    </source>
</evidence>
<feature type="modified residue" description="4-aspartylphosphate" evidence="17">
    <location>
        <position position="1011"/>
    </location>
</feature>
<dbReference type="InterPro" id="IPR036641">
    <property type="entry name" value="HPT_dom_sf"/>
</dbReference>
<feature type="domain" description="HPt" evidence="23">
    <location>
        <begin position="1105"/>
        <end position="1199"/>
    </location>
</feature>
<keyword evidence="13" id="KW-1133">Transmembrane helix</keyword>
<evidence type="ECO:0000256" key="9">
    <source>
        <dbReference type="ARBA" id="ARBA00022729"/>
    </source>
</evidence>
<dbReference type="PROSITE" id="PS50112">
    <property type="entry name" value="PAS"/>
    <property type="match status" value="1"/>
</dbReference>
<feature type="modified residue" description="Phosphohistidine" evidence="16">
    <location>
        <position position="1144"/>
    </location>
</feature>
<evidence type="ECO:0000256" key="7">
    <source>
        <dbReference type="ARBA" id="ARBA00022679"/>
    </source>
</evidence>
<evidence type="ECO:0000256" key="2">
    <source>
        <dbReference type="ARBA" id="ARBA00004429"/>
    </source>
</evidence>
<dbReference type="Gene3D" id="3.40.190.10">
    <property type="entry name" value="Periplasmic binding protein-like II"/>
    <property type="match status" value="4"/>
</dbReference>
<dbReference type="Pfam" id="PF00072">
    <property type="entry name" value="Response_reg"/>
    <property type="match status" value="1"/>
</dbReference>
<keyword evidence="10" id="KW-0547">Nucleotide-binding</keyword>
<dbReference type="InterPro" id="IPR005467">
    <property type="entry name" value="His_kinase_dom"/>
</dbReference>
<keyword evidence="5" id="KW-0997">Cell inner membrane</keyword>
<dbReference type="CDD" id="cd13705">
    <property type="entry name" value="PBP2_BvgS_D1"/>
    <property type="match status" value="1"/>
</dbReference>
<evidence type="ECO:0000256" key="17">
    <source>
        <dbReference type="PROSITE-ProRule" id="PRU00169"/>
    </source>
</evidence>
<evidence type="ECO:0000256" key="15">
    <source>
        <dbReference type="ARBA" id="ARBA00023136"/>
    </source>
</evidence>
<dbReference type="SUPFAM" id="SSF55785">
    <property type="entry name" value="PYP-like sensor domain (PAS domain)"/>
    <property type="match status" value="1"/>
</dbReference>
<evidence type="ECO:0000256" key="10">
    <source>
        <dbReference type="ARBA" id="ARBA00022741"/>
    </source>
</evidence>
<accession>A0ABS5XKM5</accession>
<dbReference type="EC" id="2.7.13.3" evidence="3"/>
<dbReference type="CDD" id="cd00088">
    <property type="entry name" value="HPT"/>
    <property type="match status" value="1"/>
</dbReference>
<evidence type="ECO:0000256" key="3">
    <source>
        <dbReference type="ARBA" id="ARBA00012438"/>
    </source>
</evidence>
<dbReference type="SUPFAM" id="SSF47384">
    <property type="entry name" value="Homodimeric domain of signal transducing histidine kinase"/>
    <property type="match status" value="1"/>
</dbReference>
<feature type="domain" description="PAS" evidence="21">
    <location>
        <begin position="573"/>
        <end position="645"/>
    </location>
</feature>
<dbReference type="InterPro" id="IPR013767">
    <property type="entry name" value="PAS_fold"/>
</dbReference>
<keyword evidence="12" id="KW-0067">ATP-binding</keyword>
<dbReference type="PANTHER" id="PTHR43047:SF72">
    <property type="entry name" value="OSMOSENSING HISTIDINE PROTEIN KINASE SLN1"/>
    <property type="match status" value="1"/>
</dbReference>
<sequence>MRSHLLTFIALLIASNSMQTLAEPHTLPLLSRPISFDWKVDISDDDRLWIRSKGELILAVGNDLPPFDLTTSGRDYEGLTADVAGLVSRLLDVPLRVRRFTDRELAMQAVLQGEADLLSTSNDLEAENPRLVLTQPYVSDRPALVTRLDEQRELPANLGGMRIAISQEYLSPRRVQAIYPLASVHSYPTPDSAMRAVAMGKSDVYLGDMISSNYLINQTFSNHLRITRFGGMVSQGFGFMLRKEDTRLLRMLNTLFSRFLQSHRSSLMKRWSGGNTPALLEPELPLTSAEQTWLEQHPVVRVATYGNYTPVTFFDSEGNYHGITADVLEQVRLRTGLHFEIVRTASMDGMLDDLKSGQADMIGALSPRMTLEKTVSFTRPYMSVSFVTVTPRQPEAAARLEALAGKRVAVTRGYILLDFLRRTYPQVQLVEVDSLLDALALTARGGADGAVMSGNVAEYYVHRMFSDKLRISELIDVPEEFIGFAVRRENHELVSILDKALVGIPPDELAVLVNQRWRSNVEVSGQSWRDYLQIIYQVVMISSLLLLVSLLWNAYLRRQIKLRIQAQHALNDQLQFMEALINGTPHPIYVRDLKGNLLLCNENYLQTLGLERQPLIGQALPEQILDNPADAEQLRKDYRQVIEEGLSLQNDRQLNVRGQQLTLYHWLLPYRDFRGKVKGVIGGWIDISERRRLVDALQEAKERADEASRAKSTFLTTMSHEIRTPMNAVIGMLELALKRAEQGQLDTPAIQLAYGSAKNLLELIGDILDIARIESGRLSLTPVQANLRDLVESVVRVFDGVAHQKGLELLLAFDDRIDCDVQIDPMRFKQILSNLVSNAIKFTESGSVSIRVTGSSGQERRLALRLEVEDSGIGIGEADLQRLFQPFVQASNNDPNINRGAGLGLVISRTLCEMMGGTLSMHSKLGHGTQVTLTLDLVQLDEGLPIAPPTPGITRLRQRPLDVLVVDDHAANRELLRQQLSFLGHRITSAQHGAEGLEIWRRERFDVVISDCHMPVMGGYALTRRIREQEQAEGRHRCRVLGYTANAQSEEFQRCLEAGMDACLFKPASLKALEVQLAEATGLPPAEPGLLRCDLGELDLLTGGNPVLNSRLINEILQANREDLDQLRALTGQQDWQGIAGLAHKIKGAAKIIKARHLIDSCQRLESLCQTPAPLASLREGVERVEDAFEQLEQTLRPNQA</sequence>
<evidence type="ECO:0000313" key="24">
    <source>
        <dbReference type="EMBL" id="MBT8768251.1"/>
    </source>
</evidence>
<evidence type="ECO:0000256" key="14">
    <source>
        <dbReference type="ARBA" id="ARBA00023012"/>
    </source>
</evidence>
<comment type="subcellular location">
    <subcellularLocation>
        <location evidence="2">Cell inner membrane</location>
        <topology evidence="2">Multi-pass membrane protein</topology>
    </subcellularLocation>
</comment>
<dbReference type="Proteomes" id="UP001519667">
    <property type="component" value="Unassembled WGS sequence"/>
</dbReference>
<dbReference type="Pfam" id="PF00512">
    <property type="entry name" value="HisKA"/>
    <property type="match status" value="1"/>
</dbReference>
<evidence type="ECO:0000313" key="25">
    <source>
        <dbReference type="Proteomes" id="UP001519667"/>
    </source>
</evidence>
<dbReference type="SMART" id="SM00448">
    <property type="entry name" value="REC"/>
    <property type="match status" value="1"/>
</dbReference>
<evidence type="ECO:0000256" key="6">
    <source>
        <dbReference type="ARBA" id="ARBA00022553"/>
    </source>
</evidence>
<dbReference type="InterPro" id="IPR011006">
    <property type="entry name" value="CheY-like_superfamily"/>
</dbReference>
<reference evidence="24 25" key="1">
    <citation type="submission" date="2021-04" db="EMBL/GenBank/DDBJ databases">
        <title>Pseudomonas boanensis sp. nov., a bacterium isolated from river water used for household purposes in Boane District, Mozambique.</title>
        <authorList>
            <person name="Nicklasson M."/>
            <person name="Martin-Rodriguez A.J."/>
            <person name="Thorell K."/>
            <person name="Neves L."/>
            <person name="Mussagy A."/>
            <person name="Rydberg H.A."/>
            <person name="Hernroth B."/>
            <person name="Svensson-Stadler L."/>
            <person name="Sjoling A."/>
        </authorList>
    </citation>
    <scope>NUCLEOTIDE SEQUENCE [LARGE SCALE GENOMIC DNA]</scope>
    <source>
        <strain evidence="24 25">DB1</strain>
    </source>
</reference>
<evidence type="ECO:0000256" key="13">
    <source>
        <dbReference type="ARBA" id="ARBA00022989"/>
    </source>
</evidence>
<dbReference type="InterPro" id="IPR035965">
    <property type="entry name" value="PAS-like_dom_sf"/>
</dbReference>
<dbReference type="SMART" id="SM00073">
    <property type="entry name" value="HPT"/>
    <property type="match status" value="1"/>
</dbReference>
<gene>
    <name evidence="24" type="ORF">J7302_19265</name>
</gene>
<dbReference type="CDD" id="cd16922">
    <property type="entry name" value="HATPase_EvgS-ArcB-TorS-like"/>
    <property type="match status" value="1"/>
</dbReference>
<dbReference type="Pfam" id="PF00497">
    <property type="entry name" value="SBP_bac_3"/>
    <property type="match status" value="2"/>
</dbReference>
<dbReference type="InterPro" id="IPR000700">
    <property type="entry name" value="PAS-assoc_C"/>
</dbReference>
<dbReference type="SMART" id="SM00387">
    <property type="entry name" value="HATPase_c"/>
    <property type="match status" value="1"/>
</dbReference>
<dbReference type="SUPFAM" id="SSF55874">
    <property type="entry name" value="ATPase domain of HSP90 chaperone/DNA topoisomerase II/histidine kinase"/>
    <property type="match status" value="1"/>
</dbReference>
<dbReference type="InterPro" id="IPR008207">
    <property type="entry name" value="Sig_transdc_His_kin_Hpt_dom"/>
</dbReference>
<dbReference type="SUPFAM" id="SSF53850">
    <property type="entry name" value="Periplasmic binding protein-like II"/>
    <property type="match status" value="2"/>
</dbReference>
<keyword evidence="4" id="KW-1003">Cell membrane</keyword>
<evidence type="ECO:0000256" key="8">
    <source>
        <dbReference type="ARBA" id="ARBA00022692"/>
    </source>
</evidence>
<dbReference type="InterPro" id="IPR000014">
    <property type="entry name" value="PAS"/>
</dbReference>
<dbReference type="Pfam" id="PF02518">
    <property type="entry name" value="HATPase_c"/>
    <property type="match status" value="1"/>
</dbReference>
<name>A0ABS5XKM5_9GAMM</name>
<dbReference type="SMART" id="SM00062">
    <property type="entry name" value="PBPb"/>
    <property type="match status" value="2"/>
</dbReference>
<dbReference type="InterPro" id="IPR049870">
    <property type="entry name" value="BvgS-like_periplasmic1"/>
</dbReference>
<keyword evidence="8" id="KW-0812">Transmembrane</keyword>
<dbReference type="PROSITE" id="PS50109">
    <property type="entry name" value="HIS_KIN"/>
    <property type="match status" value="1"/>
</dbReference>
<feature type="signal peptide" evidence="18">
    <location>
        <begin position="1"/>
        <end position="22"/>
    </location>
</feature>
<dbReference type="SMART" id="SM00388">
    <property type="entry name" value="HisKA"/>
    <property type="match status" value="1"/>
</dbReference>
<dbReference type="PRINTS" id="PR00344">
    <property type="entry name" value="BCTRLSENSOR"/>
</dbReference>
<feature type="domain" description="Response regulatory" evidence="20">
    <location>
        <begin position="962"/>
        <end position="1081"/>
    </location>
</feature>
<feature type="chain" id="PRO_5047369345" description="histidine kinase" evidence="18">
    <location>
        <begin position="23"/>
        <end position="1201"/>
    </location>
</feature>
<dbReference type="Gene3D" id="3.30.450.20">
    <property type="entry name" value="PAS domain"/>
    <property type="match status" value="1"/>
</dbReference>
<dbReference type="InterPro" id="IPR001789">
    <property type="entry name" value="Sig_transdc_resp-reg_receiver"/>
</dbReference>
<dbReference type="CDD" id="cd17546">
    <property type="entry name" value="REC_hyHK_CKI1_RcsC-like"/>
    <property type="match status" value="1"/>
</dbReference>
<evidence type="ECO:0000256" key="18">
    <source>
        <dbReference type="SAM" id="SignalP"/>
    </source>
</evidence>
<feature type="domain" description="PAC" evidence="22">
    <location>
        <begin position="647"/>
        <end position="699"/>
    </location>
</feature>
<comment type="caution">
    <text evidence="24">The sequence shown here is derived from an EMBL/GenBank/DDBJ whole genome shotgun (WGS) entry which is preliminary data.</text>
</comment>
<dbReference type="InterPro" id="IPR036097">
    <property type="entry name" value="HisK_dim/P_sf"/>
</dbReference>
<evidence type="ECO:0000256" key="4">
    <source>
        <dbReference type="ARBA" id="ARBA00022475"/>
    </source>
</evidence>
<keyword evidence="6 17" id="KW-0597">Phosphoprotein</keyword>
<dbReference type="EMBL" id="JAGTIS010000011">
    <property type="protein sequence ID" value="MBT8768251.1"/>
    <property type="molecule type" value="Genomic_DNA"/>
</dbReference>
<dbReference type="CDD" id="cd13707">
    <property type="entry name" value="PBP2_BvgS_D2"/>
    <property type="match status" value="1"/>
</dbReference>
<dbReference type="InterPro" id="IPR036890">
    <property type="entry name" value="HATPase_C_sf"/>
</dbReference>
<evidence type="ECO:0000256" key="5">
    <source>
        <dbReference type="ARBA" id="ARBA00022519"/>
    </source>
</evidence>
<evidence type="ECO:0000256" key="1">
    <source>
        <dbReference type="ARBA" id="ARBA00000085"/>
    </source>
</evidence>
<evidence type="ECO:0000256" key="11">
    <source>
        <dbReference type="ARBA" id="ARBA00022777"/>
    </source>
</evidence>
<proteinExistence type="predicted"/>
<evidence type="ECO:0000259" key="19">
    <source>
        <dbReference type="PROSITE" id="PS50109"/>
    </source>
</evidence>
<dbReference type="Pfam" id="PF00989">
    <property type="entry name" value="PAS"/>
    <property type="match status" value="1"/>
</dbReference>
<dbReference type="PROSITE" id="PS50894">
    <property type="entry name" value="HPT"/>
    <property type="match status" value="1"/>
</dbReference>
<dbReference type="SMART" id="SM00091">
    <property type="entry name" value="PAS"/>
    <property type="match status" value="1"/>
</dbReference>